<feature type="region of interest" description="Disordered" evidence="1">
    <location>
        <begin position="885"/>
        <end position="905"/>
    </location>
</feature>
<gene>
    <name evidence="2" type="ORF">COLO4_09085</name>
</gene>
<dbReference type="STRING" id="93759.A0A1R3KDA3"/>
<feature type="region of interest" description="Disordered" evidence="1">
    <location>
        <begin position="190"/>
        <end position="265"/>
    </location>
</feature>
<organism evidence="2 3">
    <name type="scientific">Corchorus olitorius</name>
    <dbReference type="NCBI Taxonomy" id="93759"/>
    <lineage>
        <taxon>Eukaryota</taxon>
        <taxon>Viridiplantae</taxon>
        <taxon>Streptophyta</taxon>
        <taxon>Embryophyta</taxon>
        <taxon>Tracheophyta</taxon>
        <taxon>Spermatophyta</taxon>
        <taxon>Magnoliopsida</taxon>
        <taxon>eudicotyledons</taxon>
        <taxon>Gunneridae</taxon>
        <taxon>Pentapetalae</taxon>
        <taxon>rosids</taxon>
        <taxon>malvids</taxon>
        <taxon>Malvales</taxon>
        <taxon>Malvaceae</taxon>
        <taxon>Grewioideae</taxon>
        <taxon>Apeibeae</taxon>
        <taxon>Corchorus</taxon>
    </lineage>
</organism>
<feature type="region of interest" description="Disordered" evidence="1">
    <location>
        <begin position="450"/>
        <end position="487"/>
    </location>
</feature>
<feature type="compositionally biased region" description="Polar residues" evidence="1">
    <location>
        <begin position="851"/>
        <end position="864"/>
    </location>
</feature>
<feature type="compositionally biased region" description="Low complexity" evidence="1">
    <location>
        <begin position="162"/>
        <end position="171"/>
    </location>
</feature>
<feature type="region of interest" description="Disordered" evidence="1">
    <location>
        <begin position="790"/>
        <end position="873"/>
    </location>
</feature>
<feature type="compositionally biased region" description="Polar residues" evidence="1">
    <location>
        <begin position="992"/>
        <end position="1001"/>
    </location>
</feature>
<feature type="region of interest" description="Disordered" evidence="1">
    <location>
        <begin position="1144"/>
        <end position="1253"/>
    </location>
</feature>
<keyword evidence="3" id="KW-1185">Reference proteome</keyword>
<dbReference type="GO" id="GO:0005634">
    <property type="term" value="C:nucleus"/>
    <property type="evidence" value="ECO:0007669"/>
    <property type="project" value="TreeGrafter"/>
</dbReference>
<feature type="compositionally biased region" description="Polar residues" evidence="1">
    <location>
        <begin position="1211"/>
        <end position="1230"/>
    </location>
</feature>
<proteinExistence type="predicted"/>
<feature type="compositionally biased region" description="Low complexity" evidence="1">
    <location>
        <begin position="822"/>
        <end position="833"/>
    </location>
</feature>
<feature type="compositionally biased region" description="Low complexity" evidence="1">
    <location>
        <begin position="1146"/>
        <end position="1158"/>
    </location>
</feature>
<feature type="compositionally biased region" description="Low complexity" evidence="1">
    <location>
        <begin position="1167"/>
        <end position="1182"/>
    </location>
</feature>
<dbReference type="Proteomes" id="UP000187203">
    <property type="component" value="Unassembled WGS sequence"/>
</dbReference>
<feature type="compositionally biased region" description="Basic and acidic residues" evidence="1">
    <location>
        <begin position="1"/>
        <end position="24"/>
    </location>
</feature>
<reference evidence="3" key="1">
    <citation type="submission" date="2013-09" db="EMBL/GenBank/DDBJ databases">
        <title>Corchorus olitorius genome sequencing.</title>
        <authorList>
            <person name="Alam M."/>
            <person name="Haque M.S."/>
            <person name="Islam M.S."/>
            <person name="Emdad E.M."/>
            <person name="Islam M.M."/>
            <person name="Ahmed B."/>
            <person name="Halim A."/>
            <person name="Hossen Q.M.M."/>
            <person name="Hossain M.Z."/>
            <person name="Ahmed R."/>
            <person name="Khan M.M."/>
            <person name="Islam R."/>
            <person name="Rashid M.M."/>
            <person name="Khan S.A."/>
            <person name="Rahman M.S."/>
            <person name="Alam M."/>
            <person name="Yahiya A.S."/>
            <person name="Khan M.S."/>
            <person name="Azam M.S."/>
            <person name="Haque T."/>
            <person name="Lashkar M.Z.H."/>
            <person name="Akhand A.I."/>
            <person name="Morshed G."/>
            <person name="Roy S."/>
            <person name="Uddin K.S."/>
            <person name="Rabeya T."/>
            <person name="Hossain A.S."/>
            <person name="Chowdhury A."/>
            <person name="Snigdha A.R."/>
            <person name="Mortoza M.S."/>
            <person name="Matin S.A."/>
            <person name="Hoque S.M.E."/>
            <person name="Islam M.K."/>
            <person name="Roy D.K."/>
            <person name="Haider R."/>
            <person name="Moosa M.M."/>
            <person name="Elias S.M."/>
            <person name="Hasan A.M."/>
            <person name="Jahan S."/>
            <person name="Shafiuddin M."/>
            <person name="Mahmood N."/>
            <person name="Shommy N.S."/>
        </authorList>
    </citation>
    <scope>NUCLEOTIDE SEQUENCE [LARGE SCALE GENOMIC DNA]</scope>
    <source>
        <strain evidence="3">cv. O-4</strain>
    </source>
</reference>
<feature type="compositionally biased region" description="Basic and acidic residues" evidence="1">
    <location>
        <begin position="450"/>
        <end position="467"/>
    </location>
</feature>
<feature type="region of interest" description="Disordered" evidence="1">
    <location>
        <begin position="1105"/>
        <end position="1124"/>
    </location>
</feature>
<feature type="compositionally biased region" description="Low complexity" evidence="1">
    <location>
        <begin position="1199"/>
        <end position="1210"/>
    </location>
</feature>
<accession>A0A1R3KDA3</accession>
<comment type="caution">
    <text evidence="2">The sequence shown here is derived from an EMBL/GenBank/DDBJ whole genome shotgun (WGS) entry which is preliminary data.</text>
</comment>
<evidence type="ECO:0008006" key="4">
    <source>
        <dbReference type="Google" id="ProtNLM"/>
    </source>
</evidence>
<dbReference type="PANTHER" id="PTHR34798:SF1">
    <property type="entry name" value="TIC-LIKE PROTEIN"/>
    <property type="match status" value="1"/>
</dbReference>
<sequence>MEMQETARLRDRASKRERERDLLNRSKRKRADKVVLQGSNNREEGDESSEESSGEEEDYETEQLSNRKVSPPARVSRQGPPMKPTDKMISFPVPRKARSASVKRSHENWVAGNGGYMEEPNHRQASVSPARRSVESDRVSPCSSNGSVRKKMKTNGPKTRPPKTTKSSTSSAQEDIEIEIAEVLYGLMKQSQSSKKEDSAGNHLPRLESEDVNVLSTETKPSVSSKIENSAHSQSQTPVLPDSLVDSASKKKVEAEDSATPMKVENEQRAKLDMFSQKQGQISELNAVISESNLDKSAAKTASVSMESSENVVMIKQGDSKPSVEEPNSVDGVVTRKKSVSTEKESANLDVVDFQDSTVTKANSTMSKVESHREEKFKIDLMAPPPMVSSPERDGFVDISLDPKHVVSQMESKTETDEPKLAKREIKAEDIKDKKMDTIKAKRDSLNFDLEKSHQDSGSDCCKFEHSQKHHLSKPGIPKAEKTAQPSSMPVPITLAGWPNGLPPLGYMPPFQTIAPMDGSTKSSTLLQPHSLLSQPRPKRCAMHHYIARNIHLHQQYTKMNQFWPSAPGSASLCGAKPNNLNVAPSAENLVLGNRLQGSFPVVNLNPTEEKGKVKTSFPGLTRKDKSSDCSNFMDTTQRKPVVVQQASQPPPASNSMHGPAFTFPLSQHQSIANQSAPSKGATSTNKPSLTNNSTPGISTSSTALPGVAAVSFSYPNLGANEAPYLTILPNNGYPFAISAPVGNPSAIRGGTPTQAMPFFNGSFYPSQMFHPQVQQQQAHSQPVVQPAYQNTVTSSGSSSSQKQAESHQPRGGQVSNHNFLSSTSVPSQQVQTYHMLPSGQSHKMDPDMNGENTTSNTQKSVHGQNPLFPHQPLNFALLPSATVGGGNVNGNHSEKQLSQQKNLKSGVDAVPPQAFAMSFASFTGNNLGSNLNFSSMLQNPTLFHSLPEMARQGYQVAPVPQAAQQKNHQISDGKNGAAASNNPDDGKKASSGKSHTTNGQTYVFDNSARCLNFVSSPVPVTGSWPPRSIISTTATTNPPIVVNLSNSQQQQLLQLQKQQMVQQQQSATASRSKAQGQAQAANTLPATSIAAKFSSNAAMFTQTVPQSNNNSAQSSQWKNSARTTTSHIPCTSVTAANISAVKSLPQQQSRPSQGQTQISFGINTNSGSSSQEIRTSSRSGSPMIVGSPPNSNSGNLRTSSTGSKVGSSVPALQSQKSENSSAGNGQKSSPVCGRNVPSILSTCPSHLSELKY</sequence>
<protein>
    <recommendedName>
        <fullName evidence="4">Time for coffee</fullName>
    </recommendedName>
</protein>
<feature type="compositionally biased region" description="Low complexity" evidence="1">
    <location>
        <begin position="1107"/>
        <end position="1121"/>
    </location>
</feature>
<feature type="region of interest" description="Disordered" evidence="1">
    <location>
        <begin position="959"/>
        <end position="1001"/>
    </location>
</feature>
<name>A0A1R3KDA3_9ROSI</name>
<feature type="region of interest" description="Disordered" evidence="1">
    <location>
        <begin position="310"/>
        <end position="341"/>
    </location>
</feature>
<dbReference type="PANTHER" id="PTHR34798">
    <property type="entry name" value="PROTEIN TIME FOR COFFEE"/>
    <property type="match status" value="1"/>
</dbReference>
<feature type="compositionally biased region" description="Acidic residues" evidence="1">
    <location>
        <begin position="44"/>
        <end position="61"/>
    </location>
</feature>
<evidence type="ECO:0000256" key="1">
    <source>
        <dbReference type="SAM" id="MobiDB-lite"/>
    </source>
</evidence>
<evidence type="ECO:0000313" key="3">
    <source>
        <dbReference type="Proteomes" id="UP000187203"/>
    </source>
</evidence>
<feature type="compositionally biased region" description="Polar residues" evidence="1">
    <location>
        <begin position="214"/>
        <end position="238"/>
    </location>
</feature>
<feature type="compositionally biased region" description="Polar residues" evidence="1">
    <location>
        <begin position="967"/>
        <end position="984"/>
    </location>
</feature>
<dbReference type="GO" id="GO:0042752">
    <property type="term" value="P:regulation of circadian rhythm"/>
    <property type="evidence" value="ECO:0007669"/>
    <property type="project" value="InterPro"/>
</dbReference>
<dbReference type="InterPro" id="IPR039317">
    <property type="entry name" value="TIC"/>
</dbReference>
<feature type="compositionally biased region" description="Basic and acidic residues" evidence="1">
    <location>
        <begin position="194"/>
        <end position="209"/>
    </location>
</feature>
<dbReference type="EMBL" id="AWUE01014114">
    <property type="protein sequence ID" value="OMP05063.1"/>
    <property type="molecule type" value="Genomic_DNA"/>
</dbReference>
<feature type="region of interest" description="Disordered" evidence="1">
    <location>
        <begin position="614"/>
        <end position="700"/>
    </location>
</feature>
<dbReference type="OrthoDB" id="784889at2759"/>
<feature type="region of interest" description="Disordered" evidence="1">
    <location>
        <begin position="1"/>
        <end position="175"/>
    </location>
</feature>
<feature type="compositionally biased region" description="Polar residues" evidence="1">
    <location>
        <begin position="1189"/>
        <end position="1198"/>
    </location>
</feature>
<evidence type="ECO:0000313" key="2">
    <source>
        <dbReference type="EMBL" id="OMP05063.1"/>
    </source>
</evidence>
<feature type="compositionally biased region" description="Polar residues" evidence="1">
    <location>
        <begin position="665"/>
        <end position="700"/>
    </location>
</feature>
<dbReference type="AlphaFoldDB" id="A0A1R3KDA3"/>